<evidence type="ECO:0000256" key="1">
    <source>
        <dbReference type="SAM" id="Coils"/>
    </source>
</evidence>
<organism evidence="3 4">
    <name type="scientific">Taxus chinensis</name>
    <name type="common">Chinese yew</name>
    <name type="synonym">Taxus wallichiana var. chinensis</name>
    <dbReference type="NCBI Taxonomy" id="29808"/>
    <lineage>
        <taxon>Eukaryota</taxon>
        <taxon>Viridiplantae</taxon>
        <taxon>Streptophyta</taxon>
        <taxon>Embryophyta</taxon>
        <taxon>Tracheophyta</taxon>
        <taxon>Spermatophyta</taxon>
        <taxon>Pinopsida</taxon>
        <taxon>Pinidae</taxon>
        <taxon>Conifers II</taxon>
        <taxon>Cupressales</taxon>
        <taxon>Taxaceae</taxon>
        <taxon>Taxus</taxon>
    </lineage>
</organism>
<gene>
    <name evidence="3" type="ORF">KI387_009901</name>
</gene>
<dbReference type="AlphaFoldDB" id="A0AA38KUW5"/>
<sequence length="120" mass="13093">MNGGINRLKYHLSTIVCRDVTVCPNMSEEAKREIRAELAELEEKKLENARLKAAIAQAIRPGAAMEEDLDDDAATIVGSTRGPRIRRGRAGRGTSSSSSSKGIPKFFCGKEHTWSTTFIG</sequence>
<accession>A0AA38KUW5</accession>
<evidence type="ECO:0000313" key="4">
    <source>
        <dbReference type="Proteomes" id="UP000824469"/>
    </source>
</evidence>
<dbReference type="Proteomes" id="UP000824469">
    <property type="component" value="Unassembled WGS sequence"/>
</dbReference>
<evidence type="ECO:0000256" key="2">
    <source>
        <dbReference type="SAM" id="MobiDB-lite"/>
    </source>
</evidence>
<feature type="coiled-coil region" evidence="1">
    <location>
        <begin position="27"/>
        <end position="54"/>
    </location>
</feature>
<proteinExistence type="predicted"/>
<feature type="compositionally biased region" description="Low complexity" evidence="2">
    <location>
        <begin position="92"/>
        <end position="104"/>
    </location>
</feature>
<feature type="region of interest" description="Disordered" evidence="2">
    <location>
        <begin position="70"/>
        <end position="104"/>
    </location>
</feature>
<comment type="caution">
    <text evidence="3">The sequence shown here is derived from an EMBL/GenBank/DDBJ whole genome shotgun (WGS) entry which is preliminary data.</text>
</comment>
<protein>
    <submittedName>
        <fullName evidence="3">Uncharacterized protein</fullName>
    </submittedName>
</protein>
<keyword evidence="4" id="KW-1185">Reference proteome</keyword>
<keyword evidence="1" id="KW-0175">Coiled coil</keyword>
<name>A0AA38KUW5_TAXCH</name>
<reference evidence="3 4" key="1">
    <citation type="journal article" date="2021" name="Nat. Plants">
        <title>The Taxus genome provides insights into paclitaxel biosynthesis.</title>
        <authorList>
            <person name="Xiong X."/>
            <person name="Gou J."/>
            <person name="Liao Q."/>
            <person name="Li Y."/>
            <person name="Zhou Q."/>
            <person name="Bi G."/>
            <person name="Li C."/>
            <person name="Du R."/>
            <person name="Wang X."/>
            <person name="Sun T."/>
            <person name="Guo L."/>
            <person name="Liang H."/>
            <person name="Lu P."/>
            <person name="Wu Y."/>
            <person name="Zhang Z."/>
            <person name="Ro D.K."/>
            <person name="Shang Y."/>
            <person name="Huang S."/>
            <person name="Yan J."/>
        </authorList>
    </citation>
    <scope>NUCLEOTIDE SEQUENCE [LARGE SCALE GENOMIC DNA]</scope>
    <source>
        <strain evidence="3">Ta-2019</strain>
    </source>
</reference>
<feature type="non-terminal residue" evidence="3">
    <location>
        <position position="120"/>
    </location>
</feature>
<dbReference type="EMBL" id="JAHRHJ020000008">
    <property type="protein sequence ID" value="KAH9305497.1"/>
    <property type="molecule type" value="Genomic_DNA"/>
</dbReference>
<evidence type="ECO:0000313" key="3">
    <source>
        <dbReference type="EMBL" id="KAH9305497.1"/>
    </source>
</evidence>